<evidence type="ECO:0000256" key="3">
    <source>
        <dbReference type="ARBA" id="ARBA00022475"/>
    </source>
</evidence>
<organism evidence="10 11">
    <name type="scientific">Chitinophaga eiseniae</name>
    <dbReference type="NCBI Taxonomy" id="634771"/>
    <lineage>
        <taxon>Bacteria</taxon>
        <taxon>Pseudomonadati</taxon>
        <taxon>Bacteroidota</taxon>
        <taxon>Chitinophagia</taxon>
        <taxon>Chitinophagales</taxon>
        <taxon>Chitinophagaceae</taxon>
        <taxon>Chitinophaga</taxon>
    </lineage>
</organism>
<feature type="transmembrane region" description="Helical" evidence="9">
    <location>
        <begin position="81"/>
        <end position="98"/>
    </location>
</feature>
<dbReference type="EMBL" id="FUWZ01000005">
    <property type="protein sequence ID" value="SKA40448.1"/>
    <property type="molecule type" value="Genomic_DNA"/>
</dbReference>
<evidence type="ECO:0000256" key="6">
    <source>
        <dbReference type="ARBA" id="ARBA00023065"/>
    </source>
</evidence>
<name>A0A1T4TJG7_9BACT</name>
<keyword evidence="2" id="KW-0813">Transport</keyword>
<keyword evidence="11" id="KW-1185">Reference proteome</keyword>
<dbReference type="PANTHER" id="PTHR33281">
    <property type="entry name" value="UPF0187 PROTEIN YNEE"/>
    <property type="match status" value="1"/>
</dbReference>
<sequence length="314" mass="36221">MRPELIFFYGTGSYFYPDANSKLMINYNPKDWFTFIFRIHKADTVRKLFPMFIALSIYSAIVAWLELSFWKLSANSEVKNISLMHGLLGFVISLLLVFRTNTAYDRWWEGRRQWGTLVNSCRNLAIKLQAMLPAGNTEARAFFRVMIPNYAFGLKNHLRKLYKAEEMEALPEGQPPLDLSKHVPNQLATRILQKIADLQREGQLTGDQLIVLNNELQSFTEVCGACERIQSTPIPFSYSVFIKKFIFFYIMTMPFGYVFSLGYLIIPMVVFIFFVLASLELIAEEIEDPFGFDANDLPTDTISNNIRKHVGELL</sequence>
<proteinExistence type="inferred from homology"/>
<dbReference type="GO" id="GO:0005254">
    <property type="term" value="F:chloride channel activity"/>
    <property type="evidence" value="ECO:0007669"/>
    <property type="project" value="InterPro"/>
</dbReference>
<reference evidence="11" key="1">
    <citation type="submission" date="2017-02" db="EMBL/GenBank/DDBJ databases">
        <authorList>
            <person name="Varghese N."/>
            <person name="Submissions S."/>
        </authorList>
    </citation>
    <scope>NUCLEOTIDE SEQUENCE [LARGE SCALE GENOMIC DNA]</scope>
    <source>
        <strain evidence="11">DSM 22224</strain>
    </source>
</reference>
<dbReference type="Pfam" id="PF25539">
    <property type="entry name" value="Bestrophin_2"/>
    <property type="match status" value="1"/>
</dbReference>
<dbReference type="InterPro" id="IPR044669">
    <property type="entry name" value="YneE/VCCN1/2-like"/>
</dbReference>
<evidence type="ECO:0000313" key="11">
    <source>
        <dbReference type="Proteomes" id="UP000190367"/>
    </source>
</evidence>
<evidence type="ECO:0000256" key="1">
    <source>
        <dbReference type="ARBA" id="ARBA00004651"/>
    </source>
</evidence>
<dbReference type="AlphaFoldDB" id="A0A1T4TJG7"/>
<accession>A0A1T4TJG7</accession>
<comment type="similarity">
    <text evidence="8">Belongs to the anion channel-forming bestrophin (TC 1.A.46) family.</text>
</comment>
<comment type="subcellular location">
    <subcellularLocation>
        <location evidence="1">Cell membrane</location>
        <topology evidence="1">Multi-pass membrane protein</topology>
    </subcellularLocation>
</comment>
<evidence type="ECO:0000256" key="5">
    <source>
        <dbReference type="ARBA" id="ARBA00022989"/>
    </source>
</evidence>
<keyword evidence="5 9" id="KW-1133">Transmembrane helix</keyword>
<keyword evidence="4 9" id="KW-0812">Transmembrane</keyword>
<gene>
    <name evidence="10" type="ORF">SAMN04488128_105191</name>
</gene>
<evidence type="ECO:0000313" key="10">
    <source>
        <dbReference type="EMBL" id="SKA40448.1"/>
    </source>
</evidence>
<dbReference type="GO" id="GO:0005886">
    <property type="term" value="C:plasma membrane"/>
    <property type="evidence" value="ECO:0007669"/>
    <property type="project" value="UniProtKB-SubCell"/>
</dbReference>
<evidence type="ECO:0000256" key="7">
    <source>
        <dbReference type="ARBA" id="ARBA00023136"/>
    </source>
</evidence>
<protein>
    <submittedName>
        <fullName evidence="10">Putative membrane protein</fullName>
    </submittedName>
</protein>
<dbReference type="STRING" id="634771.SAMN04488128_105191"/>
<evidence type="ECO:0000256" key="4">
    <source>
        <dbReference type="ARBA" id="ARBA00022692"/>
    </source>
</evidence>
<evidence type="ECO:0000256" key="9">
    <source>
        <dbReference type="SAM" id="Phobius"/>
    </source>
</evidence>
<keyword evidence="7 9" id="KW-0472">Membrane</keyword>
<feature type="transmembrane region" description="Helical" evidence="9">
    <location>
        <begin position="48"/>
        <end position="69"/>
    </location>
</feature>
<dbReference type="Proteomes" id="UP000190367">
    <property type="component" value="Unassembled WGS sequence"/>
</dbReference>
<feature type="transmembrane region" description="Helical" evidence="9">
    <location>
        <begin position="246"/>
        <end position="279"/>
    </location>
</feature>
<keyword evidence="3" id="KW-1003">Cell membrane</keyword>
<evidence type="ECO:0000256" key="2">
    <source>
        <dbReference type="ARBA" id="ARBA00022448"/>
    </source>
</evidence>
<dbReference type="PANTHER" id="PTHR33281:SF19">
    <property type="entry name" value="VOLTAGE-DEPENDENT ANION CHANNEL-FORMING PROTEIN YNEE"/>
    <property type="match status" value="1"/>
</dbReference>
<evidence type="ECO:0000256" key="8">
    <source>
        <dbReference type="ARBA" id="ARBA00034708"/>
    </source>
</evidence>
<keyword evidence="6" id="KW-0406">Ion transport</keyword>